<name>A0ABR7DR48_9BACT</name>
<feature type="domain" description="Major fimbrium subunit FimA C-terminal" evidence="7">
    <location>
        <begin position="381"/>
        <end position="449"/>
    </location>
</feature>
<comment type="similarity">
    <text evidence="2">Belongs to the bacteroidetes fimbrillin superfamily. FimA/Mfa1 family.</text>
</comment>
<dbReference type="Pfam" id="PF22492">
    <property type="entry name" value="FimA4_C"/>
    <property type="match status" value="1"/>
</dbReference>
<comment type="subcellular location">
    <subcellularLocation>
        <location evidence="1">Fimbrium</location>
    </subcellularLocation>
</comment>
<evidence type="ECO:0000313" key="9">
    <source>
        <dbReference type="Proteomes" id="UP000651475"/>
    </source>
</evidence>
<dbReference type="EMBL" id="JACOOJ010000017">
    <property type="protein sequence ID" value="MBC5633288.1"/>
    <property type="molecule type" value="Genomic_DNA"/>
</dbReference>
<sequence length="459" mass="49583">MKLKSCFLLMLMVCAFFSCSDNDDPVNLTITPVVPDATLSLAVQTDNRVKTKGGFIGDDNAGTELTWDSEVNTLTAVIFNNGAYSESNVRVGSIAAIFTQTYKNPTDETVIEGEVKSGNIHLLLIANLDPSVLQKLTNSVNSSNPQDRLKVENVLKLATPLSSETKDNGLTMSSEVLSLELVAGINFVGFGEKGKTIIDTSYGTGTEVYGENPVVLTRTVAAIKLKGVLLPEIPDSENPEYRNVSFTLDSVFVANVKSTAGIGTNSDVTTIEQSPLKNGALDPTYYLAPIKYASHTGTYKTGEAKGDDDMLRVLDQPLMISAKPGTNEQTTTLDWTNNIIPPCYVYPNQDGETDVTGKNNYTLLVLRGSYTYKIGDSAPVTENNRYYTVIINDNSQGGTISGDEGKTNVHIQRNTKYNVTVQILGSGSNDPFTPAAFAHVAAQVKVADWNVIEIDQDVD</sequence>
<proteinExistence type="inferred from homology"/>
<evidence type="ECO:0000256" key="4">
    <source>
        <dbReference type="ARBA" id="ARBA00023263"/>
    </source>
</evidence>
<evidence type="ECO:0000313" key="8">
    <source>
        <dbReference type="EMBL" id="MBC5633288.1"/>
    </source>
</evidence>
<gene>
    <name evidence="8" type="ORF">H8S65_10985</name>
</gene>
<evidence type="ECO:0000256" key="2">
    <source>
        <dbReference type="ARBA" id="ARBA00006011"/>
    </source>
</evidence>
<keyword evidence="3 5" id="KW-0732">Signal</keyword>
<organism evidence="8 9">
    <name type="scientific">Parabacteroides hominis</name>
    <dbReference type="NCBI Taxonomy" id="2763057"/>
    <lineage>
        <taxon>Bacteria</taxon>
        <taxon>Pseudomonadati</taxon>
        <taxon>Bacteroidota</taxon>
        <taxon>Bacteroidia</taxon>
        <taxon>Bacteroidales</taxon>
        <taxon>Tannerellaceae</taxon>
        <taxon>Parabacteroides</taxon>
    </lineage>
</organism>
<comment type="caution">
    <text evidence="8">The sequence shown here is derived from an EMBL/GenBank/DDBJ whole genome shotgun (WGS) entry which is preliminary data.</text>
</comment>
<evidence type="ECO:0008006" key="10">
    <source>
        <dbReference type="Google" id="ProtNLM"/>
    </source>
</evidence>
<evidence type="ECO:0000256" key="1">
    <source>
        <dbReference type="ARBA" id="ARBA00004561"/>
    </source>
</evidence>
<dbReference type="Gene3D" id="2.60.40.3690">
    <property type="match status" value="1"/>
</dbReference>
<evidence type="ECO:0000259" key="7">
    <source>
        <dbReference type="Pfam" id="PF22492"/>
    </source>
</evidence>
<feature type="signal peptide" evidence="5">
    <location>
        <begin position="1"/>
        <end position="20"/>
    </location>
</feature>
<dbReference type="PROSITE" id="PS51257">
    <property type="entry name" value="PROKAR_LIPOPROTEIN"/>
    <property type="match status" value="1"/>
</dbReference>
<dbReference type="RefSeq" id="WP_186930025.1">
    <property type="nucleotide sequence ID" value="NZ_JACOOJ010000017.1"/>
</dbReference>
<feature type="chain" id="PRO_5047012830" description="Major fimbrial subunit protein N-terminal domain-containing protein" evidence="5">
    <location>
        <begin position="21"/>
        <end position="459"/>
    </location>
</feature>
<dbReference type="Pfam" id="PF06321">
    <property type="entry name" value="P_gingi_FimA"/>
    <property type="match status" value="1"/>
</dbReference>
<evidence type="ECO:0000256" key="3">
    <source>
        <dbReference type="ARBA" id="ARBA00022729"/>
    </source>
</evidence>
<keyword evidence="4" id="KW-0281">Fimbrium</keyword>
<dbReference type="Proteomes" id="UP000651475">
    <property type="component" value="Unassembled WGS sequence"/>
</dbReference>
<keyword evidence="9" id="KW-1185">Reference proteome</keyword>
<feature type="domain" description="Major fimbrial subunit protein N-terminal" evidence="6">
    <location>
        <begin position="37"/>
        <end position="218"/>
    </location>
</feature>
<accession>A0ABR7DR48</accession>
<reference evidence="8 9" key="1">
    <citation type="submission" date="2020-08" db="EMBL/GenBank/DDBJ databases">
        <title>Genome public.</title>
        <authorList>
            <person name="Liu C."/>
            <person name="Sun Q."/>
        </authorList>
    </citation>
    <scope>NUCLEOTIDE SEQUENCE [LARGE SCALE GENOMIC DNA]</scope>
    <source>
        <strain evidence="8 9">NSJ-79</strain>
    </source>
</reference>
<evidence type="ECO:0000259" key="6">
    <source>
        <dbReference type="Pfam" id="PF06321"/>
    </source>
</evidence>
<dbReference type="InterPro" id="IPR029141">
    <property type="entry name" value="FimA_N"/>
</dbReference>
<protein>
    <recommendedName>
        <fullName evidence="10">Major fimbrial subunit protein N-terminal domain-containing protein</fullName>
    </recommendedName>
</protein>
<evidence type="ECO:0000256" key="5">
    <source>
        <dbReference type="SAM" id="SignalP"/>
    </source>
</evidence>
<dbReference type="InterPro" id="IPR053878">
    <property type="entry name" value="FimA_C"/>
</dbReference>